<feature type="chain" id="PRO_5047163166" description="Lipoprotein" evidence="1">
    <location>
        <begin position="24"/>
        <end position="144"/>
    </location>
</feature>
<dbReference type="RefSeq" id="WP_096042756.1">
    <property type="nucleotide sequence ID" value="NZ_BJUT01000041.1"/>
</dbReference>
<keyword evidence="3" id="KW-1185">Reference proteome</keyword>
<organism evidence="2 3">
    <name type="scientific">Pseudoalteromonas atlantica</name>
    <name type="common">Alteromonas atlantica</name>
    <dbReference type="NCBI Taxonomy" id="288"/>
    <lineage>
        <taxon>Bacteria</taxon>
        <taxon>Pseudomonadati</taxon>
        <taxon>Pseudomonadota</taxon>
        <taxon>Gammaproteobacteria</taxon>
        <taxon>Alteromonadales</taxon>
        <taxon>Pseudoalteromonadaceae</taxon>
        <taxon>Pseudoalteromonas</taxon>
    </lineage>
</organism>
<sequence length="144" mass="16105">MIKNNRFQALFILPLFFVASCNATQSEAEIIFKCQADAPKPVEIVVSEVNGTFKLEAFNVDGSNLINSISLSDISKSSYHRSLVTEHSMTFTQANGDVVVSDYYSEEFDTVTEEKSVTIQKNGKKEYWTCDDSSFSKLSAIDDF</sequence>
<gene>
    <name evidence="2" type="ORF">PAT01_29590</name>
</gene>
<dbReference type="PROSITE" id="PS51257">
    <property type="entry name" value="PROKAR_LIPOPROTEIN"/>
    <property type="match status" value="1"/>
</dbReference>
<evidence type="ECO:0000256" key="1">
    <source>
        <dbReference type="SAM" id="SignalP"/>
    </source>
</evidence>
<proteinExistence type="predicted"/>
<reference evidence="2 3" key="1">
    <citation type="submission" date="2019-07" db="EMBL/GenBank/DDBJ databases">
        <title>Whole genome shotgun sequence of Pseudoalteromonas atlantica NBRC 103033.</title>
        <authorList>
            <person name="Hosoyama A."/>
            <person name="Uohara A."/>
            <person name="Ohji S."/>
            <person name="Ichikawa N."/>
        </authorList>
    </citation>
    <scope>NUCLEOTIDE SEQUENCE [LARGE SCALE GENOMIC DNA]</scope>
    <source>
        <strain evidence="2 3">NBRC 103033</strain>
    </source>
</reference>
<protein>
    <recommendedName>
        <fullName evidence="4">Lipoprotein</fullName>
    </recommendedName>
</protein>
<name>A0ABQ0UGS1_PSEAF</name>
<feature type="signal peptide" evidence="1">
    <location>
        <begin position="1"/>
        <end position="23"/>
    </location>
</feature>
<accession>A0ABQ0UGS1</accession>
<evidence type="ECO:0000313" key="2">
    <source>
        <dbReference type="EMBL" id="GEK77655.1"/>
    </source>
</evidence>
<evidence type="ECO:0000313" key="3">
    <source>
        <dbReference type="Proteomes" id="UP000321189"/>
    </source>
</evidence>
<evidence type="ECO:0008006" key="4">
    <source>
        <dbReference type="Google" id="ProtNLM"/>
    </source>
</evidence>
<keyword evidence="1" id="KW-0732">Signal</keyword>
<dbReference type="EMBL" id="BJUT01000041">
    <property type="protein sequence ID" value="GEK77655.1"/>
    <property type="molecule type" value="Genomic_DNA"/>
</dbReference>
<dbReference type="Proteomes" id="UP000321189">
    <property type="component" value="Unassembled WGS sequence"/>
</dbReference>
<comment type="caution">
    <text evidence="2">The sequence shown here is derived from an EMBL/GenBank/DDBJ whole genome shotgun (WGS) entry which is preliminary data.</text>
</comment>